<organism evidence="1 2">
    <name type="scientific">Tannerella sp. oral taxon BU063 isolate Cell 2</name>
    <dbReference type="NCBI Taxonomy" id="1411148"/>
    <lineage>
        <taxon>Bacteria</taxon>
        <taxon>Pseudomonadati</taxon>
        <taxon>Bacteroidota</taxon>
        <taxon>Bacteroidia</taxon>
        <taxon>Bacteroidales</taxon>
        <taxon>Tannerellaceae</taxon>
        <taxon>Tannerella</taxon>
    </lineage>
</organism>
<evidence type="ECO:0000313" key="2">
    <source>
        <dbReference type="Proteomes" id="UP000018837"/>
    </source>
</evidence>
<comment type="caution">
    <text evidence="1">The sequence shown here is derived from an EMBL/GenBank/DDBJ whole genome shotgun (WGS) entry which is preliminary data.</text>
</comment>
<evidence type="ECO:0000313" key="1">
    <source>
        <dbReference type="EMBL" id="ETK02327.1"/>
    </source>
</evidence>
<dbReference type="Proteomes" id="UP000018837">
    <property type="component" value="Unassembled WGS sequence"/>
</dbReference>
<protein>
    <submittedName>
        <fullName evidence="1">DNA polymerase III subunit delta</fullName>
    </submittedName>
</protein>
<dbReference type="Pfam" id="PF13177">
    <property type="entry name" value="DNA_pol3_delta2"/>
    <property type="match status" value="1"/>
</dbReference>
<sequence length="374" mass="43246">MYFHNVIGQDDLKARLTDTARRGIIPHARLFCGRTGSGTFPLALAYARYLNCTDRTDTDACGKCHSCRQYDALAHPDLHFVFPIVADKKRKRTVCDDYLGEWRAMLTEHTYFDLDEWLDRMETAGKQALIYAEESDQMIRKTSLRIYEAQYRVLIVWMPERMHAACANKLLKLIEEPPARTVILMVSDAPDLILGTILSRTQRLDVRPIEADALARALEQRNGLPPDAARRTAHLAHGDLLAAERSMGDDERQRLFLDFFIRIMRNAWKRDVRAMKQTADELAALSREQQRAFLAYCQHLVRENFVRRFRSDDLNYLRPDEAAFSARFSPYVNERNVFDFAAELADAERHIAQNGNAKMIFFDLTLRITVLLKK</sequence>
<dbReference type="Gene3D" id="3.40.50.300">
    <property type="entry name" value="P-loop containing nucleotide triphosphate hydrolases"/>
    <property type="match status" value="1"/>
</dbReference>
<dbReference type="EMBL" id="AYUF01000367">
    <property type="protein sequence ID" value="ETK02327.1"/>
    <property type="molecule type" value="Genomic_DNA"/>
</dbReference>
<reference evidence="1 2" key="1">
    <citation type="submission" date="2013-11" db="EMBL/GenBank/DDBJ databases">
        <title>Single cell genomics of uncultured Tannerella BU063 (oral taxon 286).</title>
        <authorList>
            <person name="Beall C.J."/>
            <person name="Campbell A.G."/>
            <person name="Griffen A.L."/>
            <person name="Podar M."/>
            <person name="Leys E.J."/>
        </authorList>
    </citation>
    <scope>NUCLEOTIDE SEQUENCE [LARGE SCALE GENOMIC DNA]</scope>
    <source>
        <strain evidence="1">Cell 2</strain>
    </source>
</reference>
<dbReference type="PATRIC" id="fig|1411148.3.peg.711"/>
<dbReference type="GO" id="GO:0006261">
    <property type="term" value="P:DNA-templated DNA replication"/>
    <property type="evidence" value="ECO:0007669"/>
    <property type="project" value="TreeGrafter"/>
</dbReference>
<dbReference type="InterPro" id="IPR027417">
    <property type="entry name" value="P-loop_NTPase"/>
</dbReference>
<dbReference type="InterPro" id="IPR050238">
    <property type="entry name" value="DNA_Rep/Repair_Clamp_Loader"/>
</dbReference>
<dbReference type="PANTHER" id="PTHR11669:SF8">
    <property type="entry name" value="DNA POLYMERASE III SUBUNIT DELTA"/>
    <property type="match status" value="1"/>
</dbReference>
<accession>W2C747</accession>
<proteinExistence type="predicted"/>
<gene>
    <name evidence="1" type="ORF">N425_04980</name>
</gene>
<dbReference type="PANTHER" id="PTHR11669">
    <property type="entry name" value="REPLICATION FACTOR C / DNA POLYMERASE III GAMMA-TAU SUBUNIT"/>
    <property type="match status" value="1"/>
</dbReference>
<name>W2C747_9BACT</name>
<dbReference type="AlphaFoldDB" id="W2C747"/>
<dbReference type="SUPFAM" id="SSF52540">
    <property type="entry name" value="P-loop containing nucleoside triphosphate hydrolases"/>
    <property type="match status" value="1"/>
</dbReference>